<dbReference type="GO" id="GO:0000155">
    <property type="term" value="F:phosphorelay sensor kinase activity"/>
    <property type="evidence" value="ECO:0007669"/>
    <property type="project" value="InterPro"/>
</dbReference>
<dbReference type="Pfam" id="PF07730">
    <property type="entry name" value="HisKA_3"/>
    <property type="match status" value="1"/>
</dbReference>
<feature type="domain" description="Histidine kinase/HSP90-like ATPase" evidence="10">
    <location>
        <begin position="328"/>
        <end position="419"/>
    </location>
</feature>
<dbReference type="InterPro" id="IPR011712">
    <property type="entry name" value="Sig_transdc_His_kin_sub3_dim/P"/>
</dbReference>
<dbReference type="InterPro" id="IPR003594">
    <property type="entry name" value="HATPase_dom"/>
</dbReference>
<keyword evidence="9" id="KW-0472">Membrane</keyword>
<reference evidence="12 13" key="1">
    <citation type="submission" date="2019-01" db="EMBL/GenBank/DDBJ databases">
        <title>Genome sequencing of strain FW10M-9.</title>
        <authorList>
            <person name="Heo J."/>
            <person name="Kim S.-J."/>
            <person name="Kim J.-S."/>
            <person name="Hong S.-B."/>
            <person name="Kwon S.-W."/>
        </authorList>
    </citation>
    <scope>NUCLEOTIDE SEQUENCE [LARGE SCALE GENOMIC DNA]</scope>
    <source>
        <strain evidence="12 13">FW10M-9</strain>
    </source>
</reference>
<evidence type="ECO:0000256" key="2">
    <source>
        <dbReference type="ARBA" id="ARBA00012438"/>
    </source>
</evidence>
<dbReference type="KEGG" id="xya:ET471_16390"/>
<dbReference type="Pfam" id="PF02518">
    <property type="entry name" value="HATPase_c"/>
    <property type="match status" value="1"/>
</dbReference>
<feature type="transmembrane region" description="Helical" evidence="9">
    <location>
        <begin position="84"/>
        <end position="100"/>
    </location>
</feature>
<keyword evidence="3" id="KW-0597">Phosphoprotein</keyword>
<evidence type="ECO:0000256" key="9">
    <source>
        <dbReference type="SAM" id="Phobius"/>
    </source>
</evidence>
<evidence type="ECO:0000313" key="12">
    <source>
        <dbReference type="EMBL" id="QAY71413.1"/>
    </source>
</evidence>
<dbReference type="CDD" id="cd16917">
    <property type="entry name" value="HATPase_UhpB-NarQ-NarX-like"/>
    <property type="match status" value="1"/>
</dbReference>
<feature type="transmembrane region" description="Helical" evidence="9">
    <location>
        <begin position="130"/>
        <end position="151"/>
    </location>
</feature>
<dbReference type="GO" id="GO:0005524">
    <property type="term" value="F:ATP binding"/>
    <property type="evidence" value="ECO:0007669"/>
    <property type="project" value="UniProtKB-KW"/>
</dbReference>
<dbReference type="Gene3D" id="3.30.565.10">
    <property type="entry name" value="Histidine kinase-like ATPase, C-terminal domain"/>
    <property type="match status" value="1"/>
</dbReference>
<evidence type="ECO:0000256" key="4">
    <source>
        <dbReference type="ARBA" id="ARBA00022679"/>
    </source>
</evidence>
<keyword evidence="6" id="KW-0418">Kinase</keyword>
<proteinExistence type="predicted"/>
<feature type="transmembrane region" description="Helical" evidence="9">
    <location>
        <begin position="21"/>
        <end position="44"/>
    </location>
</feature>
<keyword evidence="9" id="KW-1133">Transmembrane helix</keyword>
<evidence type="ECO:0000256" key="7">
    <source>
        <dbReference type="ARBA" id="ARBA00022840"/>
    </source>
</evidence>
<accession>A0A4P6F930</accession>
<name>A0A4P6F930_9MICO</name>
<feature type="transmembrane region" description="Helical" evidence="9">
    <location>
        <begin position="163"/>
        <end position="184"/>
    </location>
</feature>
<sequence length="430" mass="44147">MGVVRRKGLTRRRGREDAGSAWAVAVVVFGASVAQALSEIIPAWGMAIDWPRAGVISQPLFVALLLAGLALACAGVVLARRSPVAGWLLALGTYAALVFGLDAPAWLDACALPLAVAVFLLAERGPVLRGLWVGGVTLVAGGLVNWVWAVVVAGAPAPEASLFLVRVLAAFAPLVSAGAVLGALHGRQSRRADAARAEAESVRLGQERQLMQAREAERARIAQELHDVAAQHLAGLLSLADAAVDLAGDQPATAVALVTEVRAEGRFAAASIYGALSDLRSPEAQRVAPTPGVDKIADLVDSWGARGMTVDLTVVGDVTELPLVVSATAYRAVQEALANAAKYARGSTVSVSVLTDAARFTVAVENGPSPATSHGEAGTTGLGWGLTGLRQRAALLGGVLSAGPSEQDGWRVSVQIPLAEPATTDAQTAH</sequence>
<evidence type="ECO:0000256" key="8">
    <source>
        <dbReference type="ARBA" id="ARBA00023012"/>
    </source>
</evidence>
<dbReference type="GO" id="GO:0016020">
    <property type="term" value="C:membrane"/>
    <property type="evidence" value="ECO:0007669"/>
    <property type="project" value="InterPro"/>
</dbReference>
<dbReference type="PANTHER" id="PTHR24421">
    <property type="entry name" value="NITRATE/NITRITE SENSOR PROTEIN NARX-RELATED"/>
    <property type="match status" value="1"/>
</dbReference>
<dbReference type="PANTHER" id="PTHR24421:SF10">
    <property type="entry name" value="NITRATE_NITRITE SENSOR PROTEIN NARQ"/>
    <property type="match status" value="1"/>
</dbReference>
<keyword evidence="13" id="KW-1185">Reference proteome</keyword>
<dbReference type="EMBL" id="CP035493">
    <property type="protein sequence ID" value="QAY71413.1"/>
    <property type="molecule type" value="Genomic_DNA"/>
</dbReference>
<dbReference type="GO" id="GO:0046983">
    <property type="term" value="F:protein dimerization activity"/>
    <property type="evidence" value="ECO:0007669"/>
    <property type="project" value="InterPro"/>
</dbReference>
<keyword evidence="7" id="KW-0067">ATP-binding</keyword>
<dbReference type="SUPFAM" id="SSF55874">
    <property type="entry name" value="ATPase domain of HSP90 chaperone/DNA topoisomerase II/histidine kinase"/>
    <property type="match status" value="1"/>
</dbReference>
<dbReference type="Proteomes" id="UP000292118">
    <property type="component" value="Chromosome"/>
</dbReference>
<feature type="transmembrane region" description="Helical" evidence="9">
    <location>
        <begin position="106"/>
        <end position="123"/>
    </location>
</feature>
<evidence type="ECO:0000259" key="11">
    <source>
        <dbReference type="Pfam" id="PF07730"/>
    </source>
</evidence>
<gene>
    <name evidence="12" type="ORF">ET471_16390</name>
</gene>
<keyword evidence="5" id="KW-0547">Nucleotide-binding</keyword>
<evidence type="ECO:0000259" key="10">
    <source>
        <dbReference type="Pfam" id="PF02518"/>
    </source>
</evidence>
<evidence type="ECO:0000256" key="1">
    <source>
        <dbReference type="ARBA" id="ARBA00000085"/>
    </source>
</evidence>
<dbReference type="EC" id="2.7.13.3" evidence="2"/>
<evidence type="ECO:0000313" key="13">
    <source>
        <dbReference type="Proteomes" id="UP000292118"/>
    </source>
</evidence>
<comment type="catalytic activity">
    <reaction evidence="1">
        <text>ATP + protein L-histidine = ADP + protein N-phospho-L-histidine.</text>
        <dbReference type="EC" id="2.7.13.3"/>
    </reaction>
</comment>
<keyword evidence="4" id="KW-0808">Transferase</keyword>
<organism evidence="12 13">
    <name type="scientific">Xylanimonas protaetiae</name>
    <dbReference type="NCBI Taxonomy" id="2509457"/>
    <lineage>
        <taxon>Bacteria</taxon>
        <taxon>Bacillati</taxon>
        <taxon>Actinomycetota</taxon>
        <taxon>Actinomycetes</taxon>
        <taxon>Micrococcales</taxon>
        <taxon>Promicromonosporaceae</taxon>
        <taxon>Xylanimonas</taxon>
    </lineage>
</organism>
<dbReference type="AlphaFoldDB" id="A0A4P6F930"/>
<evidence type="ECO:0000256" key="3">
    <source>
        <dbReference type="ARBA" id="ARBA00022553"/>
    </source>
</evidence>
<keyword evidence="9" id="KW-0812">Transmembrane</keyword>
<dbReference type="InterPro" id="IPR036890">
    <property type="entry name" value="HATPase_C_sf"/>
</dbReference>
<dbReference type="OrthoDB" id="227596at2"/>
<feature type="domain" description="Signal transduction histidine kinase subgroup 3 dimerisation and phosphoacceptor" evidence="11">
    <location>
        <begin position="217"/>
        <end position="282"/>
    </location>
</feature>
<dbReference type="Gene3D" id="1.20.5.1930">
    <property type="match status" value="1"/>
</dbReference>
<keyword evidence="8" id="KW-0902">Two-component regulatory system</keyword>
<protein>
    <recommendedName>
        <fullName evidence="2">histidine kinase</fullName>
        <ecNumber evidence="2">2.7.13.3</ecNumber>
    </recommendedName>
</protein>
<evidence type="ECO:0000256" key="6">
    <source>
        <dbReference type="ARBA" id="ARBA00022777"/>
    </source>
</evidence>
<evidence type="ECO:0000256" key="5">
    <source>
        <dbReference type="ARBA" id="ARBA00022741"/>
    </source>
</evidence>
<dbReference type="InterPro" id="IPR050482">
    <property type="entry name" value="Sensor_HK_TwoCompSys"/>
</dbReference>
<feature type="transmembrane region" description="Helical" evidence="9">
    <location>
        <begin position="56"/>
        <end position="77"/>
    </location>
</feature>